<proteinExistence type="predicted"/>
<evidence type="ECO:0000256" key="1">
    <source>
        <dbReference type="SAM" id="MobiDB-lite"/>
    </source>
</evidence>
<dbReference type="AlphaFoldDB" id="A0A833Z6U8"/>
<accession>A0A833Z6U8</accession>
<sequence length="123" mass="13489">MALLSNVTGTRREMKSDVNFNRGEVPTEDPKAGGGRRQRPASLTIPRSQHWGPVRGPAFTPPSVGCICRVSATWQRPSARPESTWPPHRLVRCSSSTPGPGWRISSFLQPVVFPDPGLLEGIY</sequence>
<gene>
    <name evidence="2" type="ORF">HJG60_008289</name>
</gene>
<reference evidence="2 3" key="1">
    <citation type="journal article" date="2020" name="Nature">
        <title>Six reference-quality genomes reveal evolution of bat adaptations.</title>
        <authorList>
            <person name="Jebb D."/>
            <person name="Huang Z."/>
            <person name="Pippel M."/>
            <person name="Hughes G.M."/>
            <person name="Lavrichenko K."/>
            <person name="Devanna P."/>
            <person name="Winkler S."/>
            <person name="Jermiin L.S."/>
            <person name="Skirmuntt E.C."/>
            <person name="Katzourakis A."/>
            <person name="Burkitt-Gray L."/>
            <person name="Ray D.A."/>
            <person name="Sullivan K.A.M."/>
            <person name="Roscito J.G."/>
            <person name="Kirilenko B.M."/>
            <person name="Davalos L.M."/>
            <person name="Corthals A.P."/>
            <person name="Power M.L."/>
            <person name="Jones G."/>
            <person name="Ransome R.D."/>
            <person name="Dechmann D.K.N."/>
            <person name="Locatelli A.G."/>
            <person name="Puechmaille S.J."/>
            <person name="Fedrigo O."/>
            <person name="Jarvis E.D."/>
            <person name="Hiller M."/>
            <person name="Vernes S.C."/>
            <person name="Myers E.W."/>
            <person name="Teeling E.C."/>
        </authorList>
    </citation>
    <scope>NUCLEOTIDE SEQUENCE [LARGE SCALE GENOMIC DNA]</scope>
    <source>
        <strain evidence="2">Bat1K_MPI-CBG_1</strain>
    </source>
</reference>
<comment type="caution">
    <text evidence="2">The sequence shown here is derived from an EMBL/GenBank/DDBJ whole genome shotgun (WGS) entry which is preliminary data.</text>
</comment>
<dbReference type="Proteomes" id="UP000664940">
    <property type="component" value="Unassembled WGS sequence"/>
</dbReference>
<organism evidence="2 3">
    <name type="scientific">Phyllostomus discolor</name>
    <name type="common">pale spear-nosed bat</name>
    <dbReference type="NCBI Taxonomy" id="89673"/>
    <lineage>
        <taxon>Eukaryota</taxon>
        <taxon>Metazoa</taxon>
        <taxon>Chordata</taxon>
        <taxon>Craniata</taxon>
        <taxon>Vertebrata</taxon>
        <taxon>Euteleostomi</taxon>
        <taxon>Mammalia</taxon>
        <taxon>Eutheria</taxon>
        <taxon>Laurasiatheria</taxon>
        <taxon>Chiroptera</taxon>
        <taxon>Yangochiroptera</taxon>
        <taxon>Phyllostomidae</taxon>
        <taxon>Phyllostominae</taxon>
        <taxon>Phyllostomus</taxon>
    </lineage>
</organism>
<evidence type="ECO:0000313" key="3">
    <source>
        <dbReference type="Proteomes" id="UP000664940"/>
    </source>
</evidence>
<name>A0A833Z6U8_9CHIR</name>
<protein>
    <submittedName>
        <fullName evidence="2">Uncharacterized protein</fullName>
    </submittedName>
</protein>
<feature type="region of interest" description="Disordered" evidence="1">
    <location>
        <begin position="1"/>
        <end position="56"/>
    </location>
</feature>
<evidence type="ECO:0000313" key="2">
    <source>
        <dbReference type="EMBL" id="KAF6088464.1"/>
    </source>
</evidence>
<dbReference type="EMBL" id="JABVXQ010000010">
    <property type="protein sequence ID" value="KAF6088464.1"/>
    <property type="molecule type" value="Genomic_DNA"/>
</dbReference>